<evidence type="ECO:0000256" key="7">
    <source>
        <dbReference type="ARBA" id="ARBA00048475"/>
    </source>
</evidence>
<accession>A0A6V8KAK6</accession>
<protein>
    <recommendedName>
        <fullName evidence="8">Phosphoribosylaminoimidazole-succinocarboxamide synthase</fullName>
        <ecNumber evidence="8">6.3.2.6</ecNumber>
    </recommendedName>
    <alternativeName>
        <fullName evidence="8">SAICAR synthetase</fullName>
    </alternativeName>
</protein>
<gene>
    <name evidence="8 10" type="primary">purC</name>
    <name evidence="10" type="ORF">Phou_029170</name>
</gene>
<dbReference type="Gene3D" id="3.30.200.20">
    <property type="entry name" value="Phosphorylase Kinase, domain 1"/>
    <property type="match status" value="1"/>
</dbReference>
<evidence type="ECO:0000256" key="2">
    <source>
        <dbReference type="ARBA" id="ARBA00010190"/>
    </source>
</evidence>
<dbReference type="AlphaFoldDB" id="A0A6V8KAK6"/>
<dbReference type="HAMAP" id="MF_00137">
    <property type="entry name" value="SAICAR_synth"/>
    <property type="match status" value="1"/>
</dbReference>
<dbReference type="PANTHER" id="PTHR43700:SF1">
    <property type="entry name" value="PHOSPHORIBOSYLAMINOIMIDAZOLE-SUCCINOCARBOXAMIDE SYNTHASE"/>
    <property type="match status" value="1"/>
</dbReference>
<evidence type="ECO:0000256" key="3">
    <source>
        <dbReference type="ARBA" id="ARBA00022598"/>
    </source>
</evidence>
<feature type="domain" description="SAICAR synthetase/ADE2 N-terminal" evidence="9">
    <location>
        <begin position="31"/>
        <end position="275"/>
    </location>
</feature>
<keyword evidence="11" id="KW-1185">Reference proteome</keyword>
<dbReference type="NCBIfam" id="NF010568">
    <property type="entry name" value="PRK13961.1"/>
    <property type="match status" value="1"/>
</dbReference>
<dbReference type="FunFam" id="3.30.470.20:FF:000015">
    <property type="entry name" value="Phosphoribosylaminoimidazole-succinocarboxamide synthase"/>
    <property type="match status" value="1"/>
</dbReference>
<keyword evidence="6 8" id="KW-0067">ATP-binding</keyword>
<dbReference type="CDD" id="cd01414">
    <property type="entry name" value="SAICAR_synt_Sc"/>
    <property type="match status" value="1"/>
</dbReference>
<keyword evidence="5 8" id="KW-0658">Purine biosynthesis</keyword>
<reference evidence="10 11" key="1">
    <citation type="submission" date="2020-03" db="EMBL/GenBank/DDBJ databases">
        <title>Whole genome shotgun sequence of Phytohabitans houttuyneae NBRC 108639.</title>
        <authorList>
            <person name="Komaki H."/>
            <person name="Tamura T."/>
        </authorList>
    </citation>
    <scope>NUCLEOTIDE SEQUENCE [LARGE SCALE GENOMIC DNA]</scope>
    <source>
        <strain evidence="10 11">NBRC 108639</strain>
    </source>
</reference>
<evidence type="ECO:0000256" key="5">
    <source>
        <dbReference type="ARBA" id="ARBA00022755"/>
    </source>
</evidence>
<dbReference type="GO" id="GO:0005524">
    <property type="term" value="F:ATP binding"/>
    <property type="evidence" value="ECO:0007669"/>
    <property type="project" value="UniProtKB-KW"/>
</dbReference>
<dbReference type="NCBIfam" id="TIGR00081">
    <property type="entry name" value="purC"/>
    <property type="match status" value="1"/>
</dbReference>
<comment type="caution">
    <text evidence="10">The sequence shown here is derived from an EMBL/GenBank/DDBJ whole genome shotgun (WGS) entry which is preliminary data.</text>
</comment>
<comment type="similarity">
    <text evidence="2 8">Belongs to the SAICAR synthetase family.</text>
</comment>
<evidence type="ECO:0000259" key="9">
    <source>
        <dbReference type="Pfam" id="PF01259"/>
    </source>
</evidence>
<dbReference type="EMBL" id="BLPF01000001">
    <property type="protein sequence ID" value="GFJ78737.1"/>
    <property type="molecule type" value="Genomic_DNA"/>
</dbReference>
<evidence type="ECO:0000256" key="6">
    <source>
        <dbReference type="ARBA" id="ARBA00022840"/>
    </source>
</evidence>
<keyword evidence="3 8" id="KW-0436">Ligase</keyword>
<dbReference type="PANTHER" id="PTHR43700">
    <property type="entry name" value="PHOSPHORIBOSYLAMINOIMIDAZOLE-SUCCINOCARBOXAMIDE SYNTHASE"/>
    <property type="match status" value="1"/>
</dbReference>
<evidence type="ECO:0000256" key="1">
    <source>
        <dbReference type="ARBA" id="ARBA00004672"/>
    </source>
</evidence>
<dbReference type="GO" id="GO:0006189">
    <property type="term" value="P:'de novo' IMP biosynthetic process"/>
    <property type="evidence" value="ECO:0007669"/>
    <property type="project" value="UniProtKB-UniRule"/>
</dbReference>
<dbReference type="EC" id="6.3.2.6" evidence="8"/>
<name>A0A6V8KAK6_9ACTN</name>
<dbReference type="GO" id="GO:0004639">
    <property type="term" value="F:phosphoribosylaminoimidazolesuccinocarboxamide synthase activity"/>
    <property type="evidence" value="ECO:0007669"/>
    <property type="project" value="UniProtKB-UniRule"/>
</dbReference>
<dbReference type="UniPathway" id="UPA00074">
    <property type="reaction ID" value="UER00131"/>
</dbReference>
<dbReference type="Gene3D" id="3.30.470.20">
    <property type="entry name" value="ATP-grasp fold, B domain"/>
    <property type="match status" value="1"/>
</dbReference>
<dbReference type="InterPro" id="IPR028923">
    <property type="entry name" value="SAICAR_synt/ADE2_N"/>
</dbReference>
<organism evidence="10 11">
    <name type="scientific">Phytohabitans houttuyneae</name>
    <dbReference type="NCBI Taxonomy" id="1076126"/>
    <lineage>
        <taxon>Bacteria</taxon>
        <taxon>Bacillati</taxon>
        <taxon>Actinomycetota</taxon>
        <taxon>Actinomycetes</taxon>
        <taxon>Micromonosporales</taxon>
        <taxon>Micromonosporaceae</taxon>
    </lineage>
</organism>
<evidence type="ECO:0000256" key="4">
    <source>
        <dbReference type="ARBA" id="ARBA00022741"/>
    </source>
</evidence>
<dbReference type="GO" id="GO:0005737">
    <property type="term" value="C:cytoplasm"/>
    <property type="evidence" value="ECO:0007669"/>
    <property type="project" value="TreeGrafter"/>
</dbReference>
<evidence type="ECO:0000313" key="11">
    <source>
        <dbReference type="Proteomes" id="UP000482800"/>
    </source>
</evidence>
<evidence type="ECO:0000313" key="10">
    <source>
        <dbReference type="EMBL" id="GFJ78737.1"/>
    </source>
</evidence>
<dbReference type="SUPFAM" id="SSF56104">
    <property type="entry name" value="SAICAR synthase-like"/>
    <property type="match status" value="1"/>
</dbReference>
<comment type="catalytic activity">
    <reaction evidence="7 8">
        <text>5-amino-1-(5-phospho-D-ribosyl)imidazole-4-carboxylate + L-aspartate + ATP = (2S)-2-[5-amino-1-(5-phospho-beta-D-ribosyl)imidazole-4-carboxamido]succinate + ADP + phosphate + 2 H(+)</text>
        <dbReference type="Rhea" id="RHEA:22628"/>
        <dbReference type="ChEBI" id="CHEBI:15378"/>
        <dbReference type="ChEBI" id="CHEBI:29991"/>
        <dbReference type="ChEBI" id="CHEBI:30616"/>
        <dbReference type="ChEBI" id="CHEBI:43474"/>
        <dbReference type="ChEBI" id="CHEBI:58443"/>
        <dbReference type="ChEBI" id="CHEBI:77657"/>
        <dbReference type="ChEBI" id="CHEBI:456216"/>
        <dbReference type="EC" id="6.3.2.6"/>
    </reaction>
</comment>
<dbReference type="Pfam" id="PF01259">
    <property type="entry name" value="SAICAR_synt"/>
    <property type="match status" value="1"/>
</dbReference>
<dbReference type="Proteomes" id="UP000482800">
    <property type="component" value="Unassembled WGS sequence"/>
</dbReference>
<keyword evidence="4 8" id="KW-0547">Nucleotide-binding</keyword>
<proteinExistence type="inferred from homology"/>
<evidence type="ECO:0000256" key="8">
    <source>
        <dbReference type="HAMAP-Rule" id="MF_00137"/>
    </source>
</evidence>
<dbReference type="InterPro" id="IPR001636">
    <property type="entry name" value="SAICAR_synth"/>
</dbReference>
<reference evidence="10 11" key="2">
    <citation type="submission" date="2020-03" db="EMBL/GenBank/DDBJ databases">
        <authorList>
            <person name="Ichikawa N."/>
            <person name="Kimura A."/>
            <person name="Kitahashi Y."/>
            <person name="Uohara A."/>
        </authorList>
    </citation>
    <scope>NUCLEOTIDE SEQUENCE [LARGE SCALE GENOMIC DNA]</scope>
    <source>
        <strain evidence="10 11">NBRC 108639</strain>
    </source>
</reference>
<comment type="pathway">
    <text evidence="1 8">Purine metabolism; IMP biosynthesis via de novo pathway; 5-amino-1-(5-phospho-D-ribosyl)imidazole-4-carboxamide from 5-amino-1-(5-phospho-D-ribosyl)imidazole-4-carboxylate: step 1/2.</text>
</comment>
<sequence>MSPRKGIAARREAPAACAGLSRRYGDGVELLHSGKVRDVYADGDDLILVASDRVSVYDVVLPTPIPDKGAVLTRLSLWWFEQLADLVPHHVISASDVPPQFAGRAIRVRRLRMVPVECIARGYLTGLGLKEYEKSGAVSGVPLPAGLVEADLLPEPIFTPTTKAPVGEHDEFITYDDVAAEVGAATAEELCRITLAVYRRGAEIAAERGVVIADTKLELGWAPDGTLVLGDEVLTPDSSRFWAADSWQPGRAQFSFDKQFVRDWAAGTGWDKQPPAPEVPEEVVAATRARYIEVYERLTGLSW</sequence>